<name>A0ABR0JZ85_9EURO</name>
<evidence type="ECO:0000313" key="2">
    <source>
        <dbReference type="Proteomes" id="UP001345013"/>
    </source>
</evidence>
<evidence type="ECO:0000313" key="1">
    <source>
        <dbReference type="EMBL" id="KAK5079907.1"/>
    </source>
</evidence>
<organism evidence="1 2">
    <name type="scientific">Lithohypha guttulata</name>
    <dbReference type="NCBI Taxonomy" id="1690604"/>
    <lineage>
        <taxon>Eukaryota</taxon>
        <taxon>Fungi</taxon>
        <taxon>Dikarya</taxon>
        <taxon>Ascomycota</taxon>
        <taxon>Pezizomycotina</taxon>
        <taxon>Eurotiomycetes</taxon>
        <taxon>Chaetothyriomycetidae</taxon>
        <taxon>Chaetothyriales</taxon>
        <taxon>Trichomeriaceae</taxon>
        <taxon>Lithohypha</taxon>
    </lineage>
</organism>
<proteinExistence type="predicted"/>
<gene>
    <name evidence="1" type="ORF">LTR24_008841</name>
</gene>
<dbReference type="EMBL" id="JAVRRG010000165">
    <property type="protein sequence ID" value="KAK5079907.1"/>
    <property type="molecule type" value="Genomic_DNA"/>
</dbReference>
<sequence length="85" mass="10159">MAILTDLPTELHRKVVEYMVTVTEQNYTPRLVYLAGISAYWNDLVHDAVGRLYVRNKKDSARWQFEAKRVRRLEKVQERVIKLRL</sequence>
<accession>A0ABR0JZ85</accession>
<evidence type="ECO:0008006" key="3">
    <source>
        <dbReference type="Google" id="ProtNLM"/>
    </source>
</evidence>
<comment type="caution">
    <text evidence="1">The sequence shown here is derived from an EMBL/GenBank/DDBJ whole genome shotgun (WGS) entry which is preliminary data.</text>
</comment>
<reference evidence="1 2" key="1">
    <citation type="submission" date="2023-08" db="EMBL/GenBank/DDBJ databases">
        <title>Black Yeasts Isolated from many extreme environments.</title>
        <authorList>
            <person name="Coleine C."/>
            <person name="Stajich J.E."/>
            <person name="Selbmann L."/>
        </authorList>
    </citation>
    <scope>NUCLEOTIDE SEQUENCE [LARGE SCALE GENOMIC DNA]</scope>
    <source>
        <strain evidence="1 2">CCFEE 5885</strain>
    </source>
</reference>
<dbReference type="Proteomes" id="UP001345013">
    <property type="component" value="Unassembled WGS sequence"/>
</dbReference>
<protein>
    <recommendedName>
        <fullName evidence="3">F-box domain-containing protein</fullName>
    </recommendedName>
</protein>
<keyword evidence="2" id="KW-1185">Reference proteome</keyword>